<dbReference type="InterPro" id="IPR003509">
    <property type="entry name" value="UPF0102_YraN-like"/>
</dbReference>
<dbReference type="SUPFAM" id="SSF52980">
    <property type="entry name" value="Restriction endonuclease-like"/>
    <property type="match status" value="1"/>
</dbReference>
<dbReference type="RefSeq" id="WP_263798601.1">
    <property type="nucleotide sequence ID" value="NZ_AP027141.1"/>
</dbReference>
<accession>A0ABM8DYY8</accession>
<dbReference type="Proteomes" id="UP001317779">
    <property type="component" value="Chromosome"/>
</dbReference>
<dbReference type="Gene3D" id="3.40.1350.10">
    <property type="match status" value="1"/>
</dbReference>
<evidence type="ECO:0000256" key="2">
    <source>
        <dbReference type="HAMAP-Rule" id="MF_00048"/>
    </source>
</evidence>
<dbReference type="CDD" id="cd20736">
    <property type="entry name" value="PoNe_Nuclease"/>
    <property type="match status" value="1"/>
</dbReference>
<keyword evidence="4" id="KW-1185">Reference proteome</keyword>
<evidence type="ECO:0000313" key="3">
    <source>
        <dbReference type="EMBL" id="BDV30824.1"/>
    </source>
</evidence>
<reference evidence="3 4" key="1">
    <citation type="submission" date="2022-12" db="EMBL/GenBank/DDBJ databases">
        <title>Microbacterium terricola strain KV-448 chromosome, complete genome.</title>
        <authorList>
            <person name="Oshima T."/>
            <person name="Moriya T."/>
            <person name="Bessho Y."/>
        </authorList>
    </citation>
    <scope>NUCLEOTIDE SEQUENCE [LARGE SCALE GENOMIC DNA]</scope>
    <source>
        <strain evidence="3 4">KV-448</strain>
    </source>
</reference>
<protein>
    <recommendedName>
        <fullName evidence="2">UPF0102 protein Microterr_14840</fullName>
    </recommendedName>
</protein>
<dbReference type="HAMAP" id="MF_00048">
    <property type="entry name" value="UPF0102"/>
    <property type="match status" value="1"/>
</dbReference>
<dbReference type="PANTHER" id="PTHR34039:SF1">
    <property type="entry name" value="UPF0102 PROTEIN YRAN"/>
    <property type="match status" value="1"/>
</dbReference>
<evidence type="ECO:0000313" key="4">
    <source>
        <dbReference type="Proteomes" id="UP001317779"/>
    </source>
</evidence>
<dbReference type="PANTHER" id="PTHR34039">
    <property type="entry name" value="UPF0102 PROTEIN YRAN"/>
    <property type="match status" value="1"/>
</dbReference>
<dbReference type="InterPro" id="IPR011856">
    <property type="entry name" value="tRNA_endonuc-like_dom_sf"/>
</dbReference>
<dbReference type="InterPro" id="IPR011335">
    <property type="entry name" value="Restrct_endonuc-II-like"/>
</dbReference>
<dbReference type="EMBL" id="AP027141">
    <property type="protein sequence ID" value="BDV30824.1"/>
    <property type="molecule type" value="Genomic_DNA"/>
</dbReference>
<gene>
    <name evidence="3" type="ORF">Microterr_14840</name>
</gene>
<dbReference type="NCBIfam" id="NF009150">
    <property type="entry name" value="PRK12497.1-3"/>
    <property type="match status" value="1"/>
</dbReference>
<name>A0ABM8DYY8_9MICO</name>
<comment type="similarity">
    <text evidence="1 2">Belongs to the UPF0102 family.</text>
</comment>
<organism evidence="3 4">
    <name type="scientific">Microbacterium terricola</name>
    <dbReference type="NCBI Taxonomy" id="344163"/>
    <lineage>
        <taxon>Bacteria</taxon>
        <taxon>Bacillati</taxon>
        <taxon>Actinomycetota</taxon>
        <taxon>Actinomycetes</taxon>
        <taxon>Micrococcales</taxon>
        <taxon>Microbacteriaceae</taxon>
        <taxon>Microbacterium</taxon>
    </lineage>
</organism>
<dbReference type="Pfam" id="PF02021">
    <property type="entry name" value="UPF0102"/>
    <property type="match status" value="1"/>
</dbReference>
<proteinExistence type="inferred from homology"/>
<sequence>MAVKDVLGRAGEDRAARYLTASGYELLGRNWRCREGEIDIVAREGDQIVVVEVKARRSEAFGHPFEAIDARKRRRLWRLGLAWIAAHPEHARGRRLRVDAIGLTGAAPDSARLEHLRDVEPA</sequence>
<dbReference type="NCBIfam" id="NF009154">
    <property type="entry name" value="PRK12497.3-3"/>
    <property type="match status" value="1"/>
</dbReference>
<evidence type="ECO:0000256" key="1">
    <source>
        <dbReference type="ARBA" id="ARBA00006738"/>
    </source>
</evidence>